<dbReference type="HOGENOM" id="CLU_113367_0_0_1"/>
<dbReference type="Pfam" id="PF14832">
    <property type="entry name" value="Tautomerase_3"/>
    <property type="match status" value="1"/>
</dbReference>
<dbReference type="SUPFAM" id="SSF55331">
    <property type="entry name" value="Tautomerase/MIF"/>
    <property type="match status" value="1"/>
</dbReference>
<dbReference type="InterPro" id="IPR028116">
    <property type="entry name" value="Cis-CaaD-like"/>
</dbReference>
<keyword evidence="3" id="KW-1185">Reference proteome</keyword>
<dbReference type="OrthoDB" id="2129288at2759"/>
<evidence type="ECO:0000313" key="2">
    <source>
        <dbReference type="EMBL" id="KIM98511.1"/>
    </source>
</evidence>
<dbReference type="InterPro" id="IPR014347">
    <property type="entry name" value="Tautomerase/MIF_sf"/>
</dbReference>
<reference evidence="2 3" key="1">
    <citation type="submission" date="2014-04" db="EMBL/GenBank/DDBJ databases">
        <authorList>
            <consortium name="DOE Joint Genome Institute"/>
            <person name="Kuo A."/>
            <person name="Martino E."/>
            <person name="Perotto S."/>
            <person name="Kohler A."/>
            <person name="Nagy L.G."/>
            <person name="Floudas D."/>
            <person name="Copeland A."/>
            <person name="Barry K.W."/>
            <person name="Cichocki N."/>
            <person name="Veneault-Fourrey C."/>
            <person name="LaButti K."/>
            <person name="Lindquist E.A."/>
            <person name="Lipzen A."/>
            <person name="Lundell T."/>
            <person name="Morin E."/>
            <person name="Murat C."/>
            <person name="Sun H."/>
            <person name="Tunlid A."/>
            <person name="Henrissat B."/>
            <person name="Grigoriev I.V."/>
            <person name="Hibbett D.S."/>
            <person name="Martin F."/>
            <person name="Nordberg H.P."/>
            <person name="Cantor M.N."/>
            <person name="Hua S.X."/>
        </authorList>
    </citation>
    <scope>NUCLEOTIDE SEQUENCE [LARGE SCALE GENOMIC DNA]</scope>
    <source>
        <strain evidence="2 3">Zn</strain>
    </source>
</reference>
<feature type="domain" description="Tautomerase cis-CaaD-like" evidence="1">
    <location>
        <begin position="1"/>
        <end position="136"/>
    </location>
</feature>
<protein>
    <recommendedName>
        <fullName evidence="1">Tautomerase cis-CaaD-like domain-containing protein</fullName>
    </recommendedName>
</protein>
<organism evidence="2 3">
    <name type="scientific">Oidiodendron maius (strain Zn)</name>
    <dbReference type="NCBI Taxonomy" id="913774"/>
    <lineage>
        <taxon>Eukaryota</taxon>
        <taxon>Fungi</taxon>
        <taxon>Dikarya</taxon>
        <taxon>Ascomycota</taxon>
        <taxon>Pezizomycotina</taxon>
        <taxon>Leotiomycetes</taxon>
        <taxon>Leotiomycetes incertae sedis</taxon>
        <taxon>Myxotrichaceae</taxon>
        <taxon>Oidiodendron</taxon>
    </lineage>
</organism>
<dbReference type="EMBL" id="KN832880">
    <property type="protein sequence ID" value="KIM98511.1"/>
    <property type="molecule type" value="Genomic_DNA"/>
</dbReference>
<sequence>MPLWIFAHSPNTFSAEEKQGLAREITRMYTRLQIPAFFVNVRFSEMDPSTMYIGGESHLNYTAISIYHIAAQFKEESGRKRFLDKVDSILTPRLREKGMDWEYFVQETPIDLWRINGTIPPEFGSELWKQWVQQNRPVEGDLCKDHSKGLVT</sequence>
<proteinExistence type="predicted"/>
<evidence type="ECO:0000259" key="1">
    <source>
        <dbReference type="Pfam" id="PF14832"/>
    </source>
</evidence>
<name>A0A0C3H7W8_OIDMZ</name>
<dbReference type="AlphaFoldDB" id="A0A0C3H7W8"/>
<dbReference type="Gene3D" id="3.30.429.10">
    <property type="entry name" value="Macrophage Migration Inhibitory Factor"/>
    <property type="match status" value="1"/>
</dbReference>
<reference evidence="3" key="2">
    <citation type="submission" date="2015-01" db="EMBL/GenBank/DDBJ databases">
        <title>Evolutionary Origins and Diversification of the Mycorrhizal Mutualists.</title>
        <authorList>
            <consortium name="DOE Joint Genome Institute"/>
            <consortium name="Mycorrhizal Genomics Consortium"/>
            <person name="Kohler A."/>
            <person name="Kuo A."/>
            <person name="Nagy L.G."/>
            <person name="Floudas D."/>
            <person name="Copeland A."/>
            <person name="Barry K.W."/>
            <person name="Cichocki N."/>
            <person name="Veneault-Fourrey C."/>
            <person name="LaButti K."/>
            <person name="Lindquist E.A."/>
            <person name="Lipzen A."/>
            <person name="Lundell T."/>
            <person name="Morin E."/>
            <person name="Murat C."/>
            <person name="Riley R."/>
            <person name="Ohm R."/>
            <person name="Sun H."/>
            <person name="Tunlid A."/>
            <person name="Henrissat B."/>
            <person name="Grigoriev I.V."/>
            <person name="Hibbett D.S."/>
            <person name="Martin F."/>
        </authorList>
    </citation>
    <scope>NUCLEOTIDE SEQUENCE [LARGE SCALE GENOMIC DNA]</scope>
    <source>
        <strain evidence="3">Zn</strain>
    </source>
</reference>
<gene>
    <name evidence="2" type="ORF">OIDMADRAFT_167310</name>
</gene>
<evidence type="ECO:0000313" key="3">
    <source>
        <dbReference type="Proteomes" id="UP000054321"/>
    </source>
</evidence>
<dbReference type="Proteomes" id="UP000054321">
    <property type="component" value="Unassembled WGS sequence"/>
</dbReference>
<dbReference type="InParanoid" id="A0A0C3H7W8"/>
<accession>A0A0C3H7W8</accession>